<dbReference type="EMBL" id="CP002018">
    <property type="protein sequence ID" value="AEM40574.1"/>
    <property type="molecule type" value="Genomic_DNA"/>
</dbReference>
<keyword evidence="2" id="KW-1185">Reference proteome</keyword>
<dbReference type="RefSeq" id="WP_014537637.1">
    <property type="nucleotide sequence ID" value="NC_017384.1"/>
</dbReference>
<name>F9Y4L7_KETVW</name>
<dbReference type="OrthoDB" id="7311517at2"/>
<reference evidence="1 2" key="1">
    <citation type="journal article" date="2011" name="J. Bacteriol.">
        <title>Complete genome sequence of the industrial strain Ketogulonicigenium vulgare WSH-001.</title>
        <authorList>
            <person name="Liu L."/>
            <person name="Li Y."/>
            <person name="Zhang J."/>
            <person name="Zhou Z."/>
            <person name="Liu J."/>
            <person name="Li X."/>
            <person name="Zhou J."/>
            <person name="Du G."/>
            <person name="Wang L."/>
            <person name="Chen J."/>
        </authorList>
    </citation>
    <scope>NUCLEOTIDE SEQUENCE [LARGE SCALE GENOMIC DNA]</scope>
    <source>
        <strain evidence="1 2">WSH-001</strain>
    </source>
</reference>
<sequence length="498" mass="50145">MASPSIIGNLRVNLGLDARQFQQGARGSTTQVNTLRSALGPLTTGLRGVGAAMRTAFQFAGFTSLVGLAVTLGQKFFDLVKVTGGIGQAFGYVRDIGIEAWGRVGTAVDVMGKGITAALKGMQSGFATMASHIVTGGVDFANRYIGIYRGAFEAVKAIWGQLPGAIGDLAYGAANAMIGGVEAMLNGVIGRVNSFIAGVNSALALIPDWMGGENARIGIIGEVEIERIQNPHAGAAQEAGAAAAGAFAAGFNSNTFDGSGVSAALAQTAADAAEAARTALADASAGFADVIAPMQSLEAIRDLFAEISGGGGGSASGAASAISEVTDATNDLSDAAKSGASLMSDTFLGLVTGTKSLKSALGDLALQIAKTFAQQGFAQLAAGGGLWGGIASGLGSLIGANANGTNNWRGGLTQINERGGEIVDLPSGTRIIPHDVSNRMADGMGRGSVRQINIDVTGARGNAEIMDMVRAGMAQAVATMDAMLPMRVNEIAANPRMG</sequence>
<proteinExistence type="predicted"/>
<accession>F9Y4L7</accession>
<dbReference type="KEGG" id="kvl:KVU_0735"/>
<dbReference type="Proteomes" id="UP000000692">
    <property type="component" value="Chromosome"/>
</dbReference>
<gene>
    <name evidence="1" type="ordered locus">KVU_0735</name>
</gene>
<dbReference type="HOGENOM" id="CLU_540553_0_0_5"/>
<dbReference type="AlphaFoldDB" id="F9Y4L7"/>
<dbReference type="PATRIC" id="fig|759362.5.peg.763"/>
<organism evidence="1 2">
    <name type="scientific">Ketogulonicigenium vulgare (strain WSH-001)</name>
    <dbReference type="NCBI Taxonomy" id="759362"/>
    <lineage>
        <taxon>Bacteria</taxon>
        <taxon>Pseudomonadati</taxon>
        <taxon>Pseudomonadota</taxon>
        <taxon>Alphaproteobacteria</taxon>
        <taxon>Rhodobacterales</taxon>
        <taxon>Roseobacteraceae</taxon>
        <taxon>Ketogulonicigenium</taxon>
    </lineage>
</organism>
<evidence type="ECO:0000313" key="2">
    <source>
        <dbReference type="Proteomes" id="UP000000692"/>
    </source>
</evidence>
<evidence type="ECO:0000313" key="1">
    <source>
        <dbReference type="EMBL" id="AEM40574.1"/>
    </source>
</evidence>
<dbReference type="eggNOG" id="COG2911">
    <property type="taxonomic scope" value="Bacteria"/>
</dbReference>
<protein>
    <submittedName>
        <fullName evidence="1">Tape measure domain protein</fullName>
    </submittedName>
</protein>